<evidence type="ECO:0000313" key="1">
    <source>
        <dbReference type="EMBL" id="QMT00823.1"/>
    </source>
</evidence>
<dbReference type="KEGG" id="gji:H1R19_18355"/>
<dbReference type="EMBL" id="CP059491">
    <property type="protein sequence ID" value="QMT00823.1"/>
    <property type="molecule type" value="Genomic_DNA"/>
</dbReference>
<dbReference type="AlphaFoldDB" id="A0A7D7LQI9"/>
<reference evidence="2" key="1">
    <citation type="submission" date="2020-07" db="EMBL/GenBank/DDBJ databases">
        <title>novel species isolated from the respiratory tract of Marmot.</title>
        <authorList>
            <person name="Zhang G."/>
        </authorList>
    </citation>
    <scope>NUCLEOTIDE SEQUENCE [LARGE SCALE GENOMIC DNA]</scope>
    <source>
        <strain evidence="2">686</strain>
    </source>
</reference>
<keyword evidence="2" id="KW-1185">Reference proteome</keyword>
<gene>
    <name evidence="1" type="ORF">H1R19_18355</name>
</gene>
<protein>
    <submittedName>
        <fullName evidence="1">Uncharacterized protein</fullName>
    </submittedName>
</protein>
<dbReference type="RefSeq" id="WP_219849764.1">
    <property type="nucleotide sequence ID" value="NZ_CP059491.1"/>
</dbReference>
<organism evidence="1 2">
    <name type="scientific">Gordonia jinghuaiqii</name>
    <dbReference type="NCBI Taxonomy" id="2758710"/>
    <lineage>
        <taxon>Bacteria</taxon>
        <taxon>Bacillati</taxon>
        <taxon>Actinomycetota</taxon>
        <taxon>Actinomycetes</taxon>
        <taxon>Mycobacteriales</taxon>
        <taxon>Gordoniaceae</taxon>
        <taxon>Gordonia</taxon>
    </lineage>
</organism>
<evidence type="ECO:0000313" key="2">
    <source>
        <dbReference type="Proteomes" id="UP000515663"/>
    </source>
</evidence>
<sequence>MKSGPAIETAGVGVARRCEQLPALKAWDGLGHTAANEAFGRAKDNAVVIGDLAEGMSSTLTQGYWTLTTAKSNLMGKVGAIESESFLVHDSWAITIKPVEMTQEEADELIRRRDELQVELNPFVTAMGAADDSVARTVTAAAEAAGYVPPVLGAPQLLAGLGPPKDDVPDPSTPLGLLHQRSISEADAAVTVASRAEGVNAKGEPTVNLLMQDGSKKVITESSTYAGSYYEREMMVEEVFDPTGKLVSTTRAYELDLGNKVTSITYADQTRLEVVTGADGYRRATVYPQGKAPVEIPPDSPFFTHPVLTSAGGLIAGVEAQSGNMLQKSVPTLTNSTLDDVRYGTKYGGLALAAGVALYDVVAADGGDARCQAAVAGLGSVLGGAGGGAAGAAIPVPGLNVAAATGLERRRFVAVRLPG</sequence>
<name>A0A7D7LQI9_9ACTN</name>
<proteinExistence type="predicted"/>
<dbReference type="Proteomes" id="UP000515663">
    <property type="component" value="Chromosome"/>
</dbReference>
<accession>A0A7D7LQI9</accession>